<evidence type="ECO:0000259" key="1">
    <source>
        <dbReference type="SMART" id="SM00848"/>
    </source>
</evidence>
<dbReference type="Pfam" id="PF08246">
    <property type="entry name" value="Inhibitor_I29"/>
    <property type="match status" value="1"/>
</dbReference>
<evidence type="ECO:0000313" key="2">
    <source>
        <dbReference type="EMBL" id="OUZ99860.1"/>
    </source>
</evidence>
<feature type="domain" description="Cathepsin propeptide inhibitor" evidence="1">
    <location>
        <begin position="61"/>
        <end position="114"/>
    </location>
</feature>
<accession>A0A200PNT7</accession>
<reference evidence="2 3" key="1">
    <citation type="journal article" date="2017" name="Mol. Plant">
        <title>The Genome of Medicinal Plant Macleaya cordata Provides New Insights into Benzylisoquinoline Alkaloids Metabolism.</title>
        <authorList>
            <person name="Liu X."/>
            <person name="Liu Y."/>
            <person name="Huang P."/>
            <person name="Ma Y."/>
            <person name="Qing Z."/>
            <person name="Tang Q."/>
            <person name="Cao H."/>
            <person name="Cheng P."/>
            <person name="Zheng Y."/>
            <person name="Yuan Z."/>
            <person name="Zhou Y."/>
            <person name="Liu J."/>
            <person name="Tang Z."/>
            <person name="Zhuo Y."/>
            <person name="Zhang Y."/>
            <person name="Yu L."/>
            <person name="Huang J."/>
            <person name="Yang P."/>
            <person name="Peng Q."/>
            <person name="Zhang J."/>
            <person name="Jiang W."/>
            <person name="Zhang Z."/>
            <person name="Lin K."/>
            <person name="Ro D.K."/>
            <person name="Chen X."/>
            <person name="Xiong X."/>
            <person name="Shang Y."/>
            <person name="Huang S."/>
            <person name="Zeng J."/>
        </authorList>
    </citation>
    <scope>NUCLEOTIDE SEQUENCE [LARGE SCALE GENOMIC DNA]</scope>
    <source>
        <strain evidence="3">cv. BLH2017</strain>
        <tissue evidence="2">Root</tissue>
    </source>
</reference>
<proteinExistence type="predicted"/>
<gene>
    <name evidence="2" type="ORF">BVC80_9067g46</name>
</gene>
<dbReference type="Proteomes" id="UP000195402">
    <property type="component" value="Unassembled WGS sequence"/>
</dbReference>
<keyword evidence="3" id="KW-1185">Reference proteome</keyword>
<dbReference type="SUPFAM" id="SSF54001">
    <property type="entry name" value="Cysteine proteinases"/>
    <property type="match status" value="1"/>
</dbReference>
<sequence length="118" mass="13921">MMNKIKGLVSALPYRNSFSNCGLCFIIKNSKMRGCATGKTAGRFLIQDKDLESEENMMDFYERWMRFHGRFRIDPEEKNKRFKLFAERVKGIHNHNKQPGISFTMKAGVFADSFEWRR</sequence>
<dbReference type="InParanoid" id="A0A200PNT7"/>
<dbReference type="OMA" id="ERWMTHF"/>
<dbReference type="SMART" id="SM00848">
    <property type="entry name" value="Inhibitor_I29"/>
    <property type="match status" value="1"/>
</dbReference>
<dbReference type="OrthoDB" id="1925764at2759"/>
<dbReference type="Gene3D" id="1.10.287.2250">
    <property type="match status" value="1"/>
</dbReference>
<comment type="caution">
    <text evidence="2">The sequence shown here is derived from an EMBL/GenBank/DDBJ whole genome shotgun (WGS) entry which is preliminary data.</text>
</comment>
<dbReference type="InterPro" id="IPR013201">
    <property type="entry name" value="Prot_inhib_I29"/>
</dbReference>
<name>A0A200PNT7_MACCD</name>
<dbReference type="InterPro" id="IPR038765">
    <property type="entry name" value="Papain-like_cys_pep_sf"/>
</dbReference>
<dbReference type="EMBL" id="MVGT01004388">
    <property type="protein sequence ID" value="OUZ99860.1"/>
    <property type="molecule type" value="Genomic_DNA"/>
</dbReference>
<organism evidence="2 3">
    <name type="scientific">Macleaya cordata</name>
    <name type="common">Five-seeded plume-poppy</name>
    <name type="synonym">Bocconia cordata</name>
    <dbReference type="NCBI Taxonomy" id="56857"/>
    <lineage>
        <taxon>Eukaryota</taxon>
        <taxon>Viridiplantae</taxon>
        <taxon>Streptophyta</taxon>
        <taxon>Embryophyta</taxon>
        <taxon>Tracheophyta</taxon>
        <taxon>Spermatophyta</taxon>
        <taxon>Magnoliopsida</taxon>
        <taxon>Ranunculales</taxon>
        <taxon>Papaveraceae</taxon>
        <taxon>Papaveroideae</taxon>
        <taxon>Macleaya</taxon>
    </lineage>
</organism>
<protein>
    <submittedName>
        <fullName evidence="2">Proteinase inhibitor I29</fullName>
    </submittedName>
</protein>
<dbReference type="AlphaFoldDB" id="A0A200PNT7"/>
<evidence type="ECO:0000313" key="3">
    <source>
        <dbReference type="Proteomes" id="UP000195402"/>
    </source>
</evidence>